<evidence type="ECO:0000313" key="2">
    <source>
        <dbReference type="Proteomes" id="UP000321595"/>
    </source>
</evidence>
<dbReference type="RefSeq" id="WP_146963730.1">
    <property type="nucleotide sequence ID" value="NZ_CP042467.1"/>
</dbReference>
<name>A0A5B8XX60_9DELT</name>
<dbReference type="Proteomes" id="UP000321595">
    <property type="component" value="Chromosome"/>
</dbReference>
<dbReference type="KEGG" id="bbae:FRD01_23930"/>
<reference evidence="1 2" key="1">
    <citation type="submission" date="2019-08" db="EMBL/GenBank/DDBJ databases">
        <authorList>
            <person name="Liang Q."/>
        </authorList>
    </citation>
    <scope>NUCLEOTIDE SEQUENCE [LARGE SCALE GENOMIC DNA]</scope>
    <source>
        <strain evidence="1 2">V1718</strain>
    </source>
</reference>
<dbReference type="EMBL" id="CP042467">
    <property type="protein sequence ID" value="QED30225.1"/>
    <property type="molecule type" value="Genomic_DNA"/>
</dbReference>
<keyword evidence="2" id="KW-1185">Reference proteome</keyword>
<protein>
    <submittedName>
        <fullName evidence="1">Uncharacterized protein</fullName>
    </submittedName>
</protein>
<gene>
    <name evidence="1" type="ORF">FRD01_23930</name>
</gene>
<organism evidence="1 2">
    <name type="scientific">Microvenator marinus</name>
    <dbReference type="NCBI Taxonomy" id="2600177"/>
    <lineage>
        <taxon>Bacteria</taxon>
        <taxon>Deltaproteobacteria</taxon>
        <taxon>Bradymonadales</taxon>
        <taxon>Microvenatoraceae</taxon>
        <taxon>Microvenator</taxon>
    </lineage>
</organism>
<proteinExistence type="predicted"/>
<accession>A0A5B8XX60</accession>
<dbReference type="AlphaFoldDB" id="A0A5B8XX60"/>
<sequence length="147" mass="16568">MKRVEWKPEGLVVLGFYDGVTECFFRRLGGLGPGYLTLIAWDENQNQRLFAGVYITLDMYNSVTQLLGSNEWPDCQSFSPATRAAIDEIIVTCRASLVSEGWLMMVADFESQSERLLISGQMAEAVERALLEPENIANWTQYTALCE</sequence>
<evidence type="ECO:0000313" key="1">
    <source>
        <dbReference type="EMBL" id="QED30225.1"/>
    </source>
</evidence>